<dbReference type="Pfam" id="PF02170">
    <property type="entry name" value="PAZ"/>
    <property type="match status" value="1"/>
</dbReference>
<dbReference type="SMART" id="SM00949">
    <property type="entry name" value="PAZ"/>
    <property type="match status" value="1"/>
</dbReference>
<evidence type="ECO:0000313" key="2">
    <source>
        <dbReference type="EMBL" id="TMS32973.1"/>
    </source>
</evidence>
<dbReference type="STRING" id="34508.A0A4V6YST0"/>
<dbReference type="InterPro" id="IPR003100">
    <property type="entry name" value="PAZ_dom"/>
</dbReference>
<organism evidence="2 3">
    <name type="scientific">Steinernema carpocapsae</name>
    <name type="common">Entomopathogenic nematode</name>
    <dbReference type="NCBI Taxonomy" id="34508"/>
    <lineage>
        <taxon>Eukaryota</taxon>
        <taxon>Metazoa</taxon>
        <taxon>Ecdysozoa</taxon>
        <taxon>Nematoda</taxon>
        <taxon>Chromadorea</taxon>
        <taxon>Rhabditida</taxon>
        <taxon>Tylenchina</taxon>
        <taxon>Panagrolaimomorpha</taxon>
        <taxon>Strongyloidoidea</taxon>
        <taxon>Steinernematidae</taxon>
        <taxon>Steinernema</taxon>
    </lineage>
</organism>
<dbReference type="EMBL" id="AZBU02000001">
    <property type="protein sequence ID" value="TMS32973.1"/>
    <property type="molecule type" value="Genomic_DNA"/>
</dbReference>
<dbReference type="Pfam" id="PF02171">
    <property type="entry name" value="Piwi"/>
    <property type="match status" value="1"/>
</dbReference>
<dbReference type="CDD" id="cd02846">
    <property type="entry name" value="PAZ_argonaute_like"/>
    <property type="match status" value="1"/>
</dbReference>
<dbReference type="GO" id="GO:0003723">
    <property type="term" value="F:RNA binding"/>
    <property type="evidence" value="ECO:0007669"/>
    <property type="project" value="InterPro"/>
</dbReference>
<dbReference type="EMBL" id="CM016762">
    <property type="protein sequence ID" value="TMS32973.1"/>
    <property type="molecule type" value="Genomic_DNA"/>
</dbReference>
<reference evidence="2 3" key="1">
    <citation type="journal article" date="2015" name="Genome Biol.">
        <title>Comparative genomics of Steinernema reveals deeply conserved gene regulatory networks.</title>
        <authorList>
            <person name="Dillman A.R."/>
            <person name="Macchietto M."/>
            <person name="Porter C.F."/>
            <person name="Rogers A."/>
            <person name="Williams B."/>
            <person name="Antoshechkin I."/>
            <person name="Lee M.M."/>
            <person name="Goodwin Z."/>
            <person name="Lu X."/>
            <person name="Lewis E.E."/>
            <person name="Goodrich-Blair H."/>
            <person name="Stock S.P."/>
            <person name="Adams B.J."/>
            <person name="Sternberg P.W."/>
            <person name="Mortazavi A."/>
        </authorList>
    </citation>
    <scope>NUCLEOTIDE SEQUENCE [LARGE SCALE GENOMIC DNA]</scope>
    <source>
        <strain evidence="2 3">ALL</strain>
    </source>
</reference>
<comment type="caution">
    <text evidence="2">The sequence shown here is derived from an EMBL/GenBank/DDBJ whole genome shotgun (WGS) entry which is preliminary data.</text>
</comment>
<dbReference type="Gene3D" id="2.170.260.10">
    <property type="entry name" value="paz domain"/>
    <property type="match status" value="1"/>
</dbReference>
<dbReference type="Gene3D" id="3.30.420.10">
    <property type="entry name" value="Ribonuclease H-like superfamily/Ribonuclease H"/>
    <property type="match status" value="1"/>
</dbReference>
<evidence type="ECO:0000259" key="1">
    <source>
        <dbReference type="PROSITE" id="PS50822"/>
    </source>
</evidence>
<dbReference type="InterPro" id="IPR036397">
    <property type="entry name" value="RNaseH_sf"/>
</dbReference>
<dbReference type="Proteomes" id="UP000298663">
    <property type="component" value="Chromosome X"/>
</dbReference>
<dbReference type="SUPFAM" id="SSF53098">
    <property type="entry name" value="Ribonuclease H-like"/>
    <property type="match status" value="1"/>
</dbReference>
<dbReference type="SMART" id="SM00950">
    <property type="entry name" value="Piwi"/>
    <property type="match status" value="1"/>
</dbReference>
<protein>
    <recommendedName>
        <fullName evidence="1">Piwi domain-containing protein</fullName>
    </recommendedName>
</protein>
<feature type="domain" description="Piwi" evidence="1">
    <location>
        <begin position="738"/>
        <end position="897"/>
    </location>
</feature>
<proteinExistence type="predicted"/>
<reference evidence="2 3" key="2">
    <citation type="journal article" date="2019" name="G3 (Bethesda)">
        <title>Hybrid Assembly of the Genome of the Entomopathogenic Nematode Steinernema carpocapsae Identifies the X-Chromosome.</title>
        <authorList>
            <person name="Serra L."/>
            <person name="Macchietto M."/>
            <person name="Macias-Munoz A."/>
            <person name="McGill C.J."/>
            <person name="Rodriguez I.M."/>
            <person name="Rodriguez B."/>
            <person name="Murad R."/>
            <person name="Mortazavi A."/>
        </authorList>
    </citation>
    <scope>NUCLEOTIDE SEQUENCE [LARGE SCALE GENOMIC DNA]</scope>
    <source>
        <strain evidence="2 3">ALL</strain>
    </source>
</reference>
<name>A0A4V6YST0_STECR</name>
<accession>A0A4V6YST0</accession>
<dbReference type="InterPro" id="IPR012337">
    <property type="entry name" value="RNaseH-like_sf"/>
</dbReference>
<evidence type="ECO:0000313" key="3">
    <source>
        <dbReference type="Proteomes" id="UP000298663"/>
    </source>
</evidence>
<dbReference type="PROSITE" id="PS50822">
    <property type="entry name" value="PIWI"/>
    <property type="match status" value="1"/>
</dbReference>
<sequence length="935" mass="107608">MTSTSVNLNSFKIDISETVHRVQQYELVFVLYKSFKPGFTATPSRTRVPLGFKYKYNLDTFQNGDHWVGGYDIAYGPQNPVKIRMRKEMLFHFFEFFKQQFSHTLAIGDVVPMMIFDCDRTIYSNQQLKVGRGFSHTWSYIEHLPEKVQDHIDILCGNVSDFCGLSVFLNRVGEVDMTDLGSEKNPNKGVIQFLETLLWQPLYTQFTDHVIYGKTFFDLAEKNRISVMQDGLFLATGYDISVDLIPDYEKDMSKLMPVVRFTPGSSVFYQNYSRMDALLMSLSGTNGRDTLYQLEYDCKHPSIVEKLSQTVRGATVQFIYDSDQIFEVDHLDPRTPHQITFLLQGRRRISVTDYFMAKYNIQITSELPCVARKTRYGMSFYPVEVLRVAPNTKAIHKYLPADVKDMIEKGTILLPSAVQQRIKEAIGEMKLYSAGIRKHDMARINPFLFVFGIALVDKDRPVRIAAHVSESPLIEYCYRRGATSTLMKTEQNHPGVWNKSMKFLPPFLKPADLGKPVKIRFVNTFVEEVHLINRFMDKTIHKLRLKGIDVMKERTISGSERFGKIRDARDIFGRNKDYRTMLKAAEDILTSSGADLFYIIGSTDPMNPTRDIFKLAEITKPSDKRIVTQHIGCKTLCTTHRDEDEHEARRNELYPEGEGQKLRLSVRLLIIAFDKVNPQHTDEKGEKLYHPKACAMTYMIPHTTGLITRGTYWFQTSNETNLTMMISAFEEALKFYHKDSRGYDPEKVVVYWDVSHGEKEVTQEMDAMMAIVAEQRGESVRGPFLTFITVDQNHNTLLLPTEANVRDRLSLQNVTAGTWIQESTIGESFTMVSYESDDKMTRAVKYDVKVAETHMHSIQDLTHKLTYLQNSGWRSVSVPAPLKGATKLAKRAMKSYDIMDQIRGRSGPIEKQLFEERVKEISDWIAVKHLTNYWA</sequence>
<dbReference type="InterPro" id="IPR036085">
    <property type="entry name" value="PAZ_dom_sf"/>
</dbReference>
<dbReference type="PANTHER" id="PTHR22891">
    <property type="entry name" value="EUKARYOTIC TRANSLATION INITIATION FACTOR 2C"/>
    <property type="match status" value="1"/>
</dbReference>
<gene>
    <name evidence="2" type="ORF">L596_000758</name>
</gene>
<dbReference type="SUPFAM" id="SSF101690">
    <property type="entry name" value="PAZ domain"/>
    <property type="match status" value="1"/>
</dbReference>
<dbReference type="AlphaFoldDB" id="A0A4V6YST0"/>
<keyword evidence="3" id="KW-1185">Reference proteome</keyword>
<dbReference type="OrthoDB" id="10252740at2759"/>
<dbReference type="InterPro" id="IPR003165">
    <property type="entry name" value="Piwi"/>
</dbReference>